<evidence type="ECO:0000313" key="3">
    <source>
        <dbReference type="Proteomes" id="UP000012174"/>
    </source>
</evidence>
<keyword evidence="3" id="KW-1185">Reference proteome</keyword>
<organism evidence="2 3">
    <name type="scientific">Eutypa lata (strain UCR-EL1)</name>
    <name type="common">Grapevine dieback disease fungus</name>
    <name type="synonym">Eutypa armeniacae</name>
    <dbReference type="NCBI Taxonomy" id="1287681"/>
    <lineage>
        <taxon>Eukaryota</taxon>
        <taxon>Fungi</taxon>
        <taxon>Dikarya</taxon>
        <taxon>Ascomycota</taxon>
        <taxon>Pezizomycotina</taxon>
        <taxon>Sordariomycetes</taxon>
        <taxon>Xylariomycetidae</taxon>
        <taxon>Xylariales</taxon>
        <taxon>Diatrypaceae</taxon>
        <taxon>Eutypa</taxon>
    </lineage>
</organism>
<sequence length="190" mass="21181">MSPLRDFVTHNRAMLGRRDSDSDNGSDTVMNLMIAFLGVAFFGLVLVAVLVMLRRMRHRQAVPDVTLPQYNDIKHSDGRNTNRLTIQTADGRSSIVVVNGRPMLADPSSPPHSPNNIPEIHITFPDEHDENGRRQSGRVLVVRVGDATVGLEPVREEQLPAYEKESSNGFYSIDMNNIGGLKEKDRSQFS</sequence>
<feature type="transmembrane region" description="Helical" evidence="1">
    <location>
        <begin position="32"/>
        <end position="53"/>
    </location>
</feature>
<dbReference type="OrthoDB" id="5388417at2759"/>
<gene>
    <name evidence="2" type="ORF">UCREL1_2206</name>
</gene>
<dbReference type="OMA" id="DRMGGLK"/>
<dbReference type="eggNOG" id="ENOG502SAQG">
    <property type="taxonomic scope" value="Eukaryota"/>
</dbReference>
<evidence type="ECO:0000313" key="2">
    <source>
        <dbReference type="EMBL" id="EMR70773.1"/>
    </source>
</evidence>
<dbReference type="Proteomes" id="UP000012174">
    <property type="component" value="Unassembled WGS sequence"/>
</dbReference>
<evidence type="ECO:0000256" key="1">
    <source>
        <dbReference type="SAM" id="Phobius"/>
    </source>
</evidence>
<dbReference type="EMBL" id="KB705790">
    <property type="protein sequence ID" value="EMR70773.1"/>
    <property type="molecule type" value="Genomic_DNA"/>
</dbReference>
<accession>M7T1Q4</accession>
<name>M7T1Q4_EUTLA</name>
<keyword evidence="1" id="KW-1133">Transmembrane helix</keyword>
<keyword evidence="1" id="KW-0812">Transmembrane</keyword>
<dbReference type="KEGG" id="ela:UCREL1_2206"/>
<reference evidence="3" key="1">
    <citation type="journal article" date="2013" name="Genome Announc.">
        <title>Draft genome sequence of the grapevine dieback fungus Eutypa lata UCR-EL1.</title>
        <authorList>
            <person name="Blanco-Ulate B."/>
            <person name="Rolshausen P.E."/>
            <person name="Cantu D."/>
        </authorList>
    </citation>
    <scope>NUCLEOTIDE SEQUENCE [LARGE SCALE GENOMIC DNA]</scope>
    <source>
        <strain evidence="3">UCR-EL1</strain>
    </source>
</reference>
<proteinExistence type="predicted"/>
<dbReference type="HOGENOM" id="CLU_089389_0_0_1"/>
<protein>
    <submittedName>
        <fullName evidence="2">Uncharacterized protein</fullName>
    </submittedName>
</protein>
<keyword evidence="1" id="KW-0472">Membrane</keyword>
<dbReference type="AlphaFoldDB" id="M7T1Q4"/>